<dbReference type="InterPro" id="IPR006665">
    <property type="entry name" value="OmpA-like"/>
</dbReference>
<keyword evidence="4" id="KW-1003">Cell membrane</keyword>
<protein>
    <submittedName>
        <fullName evidence="14">Chemotaxis protein MotB</fullName>
    </submittedName>
</protein>
<feature type="coiled-coil region" evidence="10">
    <location>
        <begin position="89"/>
        <end position="129"/>
    </location>
</feature>
<gene>
    <name evidence="14" type="ORF">SAMN02745885_01204</name>
</gene>
<feature type="transmembrane region" description="Helical" evidence="12">
    <location>
        <begin position="25"/>
        <end position="45"/>
    </location>
</feature>
<keyword evidence="7 9" id="KW-0472">Membrane</keyword>
<dbReference type="EMBL" id="FUXM01000010">
    <property type="protein sequence ID" value="SJZ88420.1"/>
    <property type="molecule type" value="Genomic_DNA"/>
</dbReference>
<dbReference type="RefSeq" id="WP_078665286.1">
    <property type="nucleotide sequence ID" value="NZ_FUXM01000010.1"/>
</dbReference>
<dbReference type="InterPro" id="IPR050330">
    <property type="entry name" value="Bact_OuterMem_StrucFunc"/>
</dbReference>
<dbReference type="OrthoDB" id="9815217at2"/>
<evidence type="ECO:0000256" key="10">
    <source>
        <dbReference type="SAM" id="Coils"/>
    </source>
</evidence>
<keyword evidence="6 12" id="KW-1133">Transmembrane helix</keyword>
<evidence type="ECO:0000256" key="11">
    <source>
        <dbReference type="SAM" id="MobiDB-lite"/>
    </source>
</evidence>
<name>A0A1T4PA35_9FIRM</name>
<comment type="subcellular location">
    <subcellularLocation>
        <location evidence="1">Cell membrane</location>
        <topology evidence="1">Single-pass membrane protein</topology>
    </subcellularLocation>
    <subcellularLocation>
        <location evidence="2">Cell outer membrane</location>
    </subcellularLocation>
</comment>
<evidence type="ECO:0000256" key="5">
    <source>
        <dbReference type="ARBA" id="ARBA00022692"/>
    </source>
</evidence>
<dbReference type="Pfam" id="PF13677">
    <property type="entry name" value="MotB_plug"/>
    <property type="match status" value="1"/>
</dbReference>
<feature type="domain" description="OmpA-like" evidence="13">
    <location>
        <begin position="142"/>
        <end position="263"/>
    </location>
</feature>
<dbReference type="GO" id="GO:0005886">
    <property type="term" value="C:plasma membrane"/>
    <property type="evidence" value="ECO:0007669"/>
    <property type="project" value="UniProtKB-SubCell"/>
</dbReference>
<evidence type="ECO:0000256" key="6">
    <source>
        <dbReference type="ARBA" id="ARBA00022989"/>
    </source>
</evidence>
<evidence type="ECO:0000313" key="15">
    <source>
        <dbReference type="Proteomes" id="UP000189933"/>
    </source>
</evidence>
<keyword evidence="10" id="KW-0175">Coiled coil</keyword>
<evidence type="ECO:0000256" key="2">
    <source>
        <dbReference type="ARBA" id="ARBA00004442"/>
    </source>
</evidence>
<reference evidence="15" key="1">
    <citation type="submission" date="2017-02" db="EMBL/GenBank/DDBJ databases">
        <authorList>
            <person name="Varghese N."/>
            <person name="Submissions S."/>
        </authorList>
    </citation>
    <scope>NUCLEOTIDE SEQUENCE [LARGE SCALE GENOMIC DNA]</scope>
    <source>
        <strain evidence="15">DSM 16521</strain>
    </source>
</reference>
<organism evidence="14 15">
    <name type="scientific">Carboxydocella sporoproducens DSM 16521</name>
    <dbReference type="NCBI Taxonomy" id="1121270"/>
    <lineage>
        <taxon>Bacteria</taxon>
        <taxon>Bacillati</taxon>
        <taxon>Bacillota</taxon>
        <taxon>Clostridia</taxon>
        <taxon>Eubacteriales</taxon>
        <taxon>Clostridiales Family XVI. Incertae Sedis</taxon>
        <taxon>Carboxydocella</taxon>
    </lineage>
</organism>
<dbReference type="Gene3D" id="3.30.1330.60">
    <property type="entry name" value="OmpA-like domain"/>
    <property type="match status" value="1"/>
</dbReference>
<proteinExistence type="inferred from homology"/>
<dbReference type="AlphaFoldDB" id="A0A1T4PA35"/>
<evidence type="ECO:0000313" key="14">
    <source>
        <dbReference type="EMBL" id="SJZ88420.1"/>
    </source>
</evidence>
<dbReference type="GO" id="GO:0009279">
    <property type="term" value="C:cell outer membrane"/>
    <property type="evidence" value="ECO:0007669"/>
    <property type="project" value="UniProtKB-SubCell"/>
</dbReference>
<evidence type="ECO:0000256" key="7">
    <source>
        <dbReference type="ARBA" id="ARBA00023136"/>
    </source>
</evidence>
<evidence type="ECO:0000256" key="8">
    <source>
        <dbReference type="ARBA" id="ARBA00023237"/>
    </source>
</evidence>
<dbReference type="Proteomes" id="UP000189933">
    <property type="component" value="Unassembled WGS sequence"/>
</dbReference>
<dbReference type="InterPro" id="IPR006664">
    <property type="entry name" value="OMP_bac"/>
</dbReference>
<dbReference type="InterPro" id="IPR025713">
    <property type="entry name" value="MotB-like_N_dom"/>
</dbReference>
<dbReference type="PRINTS" id="PR01021">
    <property type="entry name" value="OMPADOMAIN"/>
</dbReference>
<feature type="compositionally biased region" description="Basic and acidic residues" evidence="11">
    <location>
        <begin position="246"/>
        <end position="256"/>
    </location>
</feature>
<dbReference type="PANTHER" id="PTHR30329:SF21">
    <property type="entry name" value="LIPOPROTEIN YIAD-RELATED"/>
    <property type="match status" value="1"/>
</dbReference>
<keyword evidence="5 12" id="KW-0812">Transmembrane</keyword>
<feature type="region of interest" description="Disordered" evidence="11">
    <location>
        <begin position="241"/>
        <end position="270"/>
    </location>
</feature>
<dbReference type="PROSITE" id="PS51123">
    <property type="entry name" value="OMPA_2"/>
    <property type="match status" value="1"/>
</dbReference>
<dbReference type="InterPro" id="IPR036737">
    <property type="entry name" value="OmpA-like_sf"/>
</dbReference>
<dbReference type="SUPFAM" id="SSF103088">
    <property type="entry name" value="OmpA-like"/>
    <property type="match status" value="1"/>
</dbReference>
<evidence type="ECO:0000256" key="3">
    <source>
        <dbReference type="ARBA" id="ARBA00008914"/>
    </source>
</evidence>
<evidence type="ECO:0000259" key="13">
    <source>
        <dbReference type="PROSITE" id="PS51123"/>
    </source>
</evidence>
<dbReference type="CDD" id="cd07185">
    <property type="entry name" value="OmpA_C-like"/>
    <property type="match status" value="1"/>
</dbReference>
<evidence type="ECO:0000256" key="9">
    <source>
        <dbReference type="PROSITE-ProRule" id="PRU00473"/>
    </source>
</evidence>
<evidence type="ECO:0000256" key="1">
    <source>
        <dbReference type="ARBA" id="ARBA00004162"/>
    </source>
</evidence>
<keyword evidence="15" id="KW-1185">Reference proteome</keyword>
<comment type="similarity">
    <text evidence="3">Belongs to the MotB family.</text>
</comment>
<sequence>MARKQKSDSSGGGGGHGGSGELRWLLTYADLITLLLAFFVIMYSMSQTDAKKYQALAHSLAIAFNSSSGGSSVVLDQGGASTVKVPAPEEQSSSDLELLKKKKQEMEIRKKENEEFQKIKEQIEKYAAKLGFKNRVIMNIEERGLVISLADSVMFDTGKANLTPMAIKVLDQMAGLLKQLNNPIRIEGHTDNVPIKNSKYPSNWQLSTDRATTVLIYLIEKHGLSPQKLSAAGYGEYKPIVPNTSEENRSRNRRVDIVILHSSESEKEPK</sequence>
<evidence type="ECO:0000256" key="4">
    <source>
        <dbReference type="ARBA" id="ARBA00022475"/>
    </source>
</evidence>
<keyword evidence="8" id="KW-0998">Cell outer membrane</keyword>
<accession>A0A1T4PA35</accession>
<dbReference type="PANTHER" id="PTHR30329">
    <property type="entry name" value="STATOR ELEMENT OF FLAGELLAR MOTOR COMPLEX"/>
    <property type="match status" value="1"/>
</dbReference>
<evidence type="ECO:0000256" key="12">
    <source>
        <dbReference type="SAM" id="Phobius"/>
    </source>
</evidence>
<dbReference type="Pfam" id="PF00691">
    <property type="entry name" value="OmpA"/>
    <property type="match status" value="1"/>
</dbReference>